<dbReference type="Pfam" id="PF00057">
    <property type="entry name" value="Ldl_recept_a"/>
    <property type="match status" value="8"/>
</dbReference>
<dbReference type="InterPro" id="IPR000034">
    <property type="entry name" value="Laminin_IV"/>
</dbReference>
<dbReference type="Proteomes" id="UP000198287">
    <property type="component" value="Unassembled WGS sequence"/>
</dbReference>
<feature type="domain" description="EGF-like" evidence="24">
    <location>
        <begin position="3780"/>
        <end position="3816"/>
    </location>
</feature>
<dbReference type="InterPro" id="IPR013320">
    <property type="entry name" value="ConA-like_dom_sf"/>
</dbReference>
<feature type="compositionally biased region" description="Low complexity" evidence="20">
    <location>
        <begin position="320"/>
        <end position="331"/>
    </location>
</feature>
<feature type="compositionally biased region" description="Acidic residues" evidence="20">
    <location>
        <begin position="349"/>
        <end position="363"/>
    </location>
</feature>
<feature type="disulfide bond" evidence="18">
    <location>
        <begin position="520"/>
        <end position="538"/>
    </location>
</feature>
<feature type="compositionally biased region" description="Basic residues" evidence="20">
    <location>
        <begin position="4018"/>
        <end position="4033"/>
    </location>
</feature>
<dbReference type="SUPFAM" id="SSF57424">
    <property type="entry name" value="LDL receptor-like module"/>
    <property type="match status" value="9"/>
</dbReference>
<feature type="domain" description="Laminin IV type A" evidence="27">
    <location>
        <begin position="1315"/>
        <end position="1498"/>
    </location>
</feature>
<dbReference type="PRINTS" id="PR00261">
    <property type="entry name" value="LDLRECEPTOR"/>
</dbReference>
<keyword evidence="5 16" id="KW-0245">EGF-like domain</keyword>
<feature type="domain" description="EGF-like" evidence="24">
    <location>
        <begin position="3746"/>
        <end position="3779"/>
    </location>
</feature>
<feature type="disulfide bond" evidence="18">
    <location>
        <begin position="662"/>
        <end position="677"/>
    </location>
</feature>
<evidence type="ECO:0000259" key="24">
    <source>
        <dbReference type="PROSITE" id="PS50026"/>
    </source>
</evidence>
<feature type="disulfide bond" evidence="19">
    <location>
        <begin position="1969"/>
        <end position="1978"/>
    </location>
</feature>
<dbReference type="SMART" id="SM00408">
    <property type="entry name" value="IGc2"/>
    <property type="match status" value="13"/>
</dbReference>
<keyword evidence="14 19" id="KW-0424">Laminin EGF-like domain</keyword>
<dbReference type="FunFam" id="4.10.400.10:FF:000113">
    <property type="entry name" value="Low-density lipoprotein receptor-related protein 8"/>
    <property type="match status" value="1"/>
</dbReference>
<dbReference type="SMART" id="SM00181">
    <property type="entry name" value="EGF"/>
    <property type="match status" value="9"/>
</dbReference>
<dbReference type="FunFam" id="2.10.25.10:FF:000230">
    <property type="entry name" value="Delta-like protein"/>
    <property type="match status" value="1"/>
</dbReference>
<feature type="disulfide bond" evidence="18">
    <location>
        <begin position="752"/>
        <end position="770"/>
    </location>
</feature>
<dbReference type="InterPro" id="IPR013151">
    <property type="entry name" value="Immunoglobulin_dom"/>
</dbReference>
<evidence type="ECO:0000256" key="11">
    <source>
        <dbReference type="ARBA" id="ARBA00023136"/>
    </source>
</evidence>
<dbReference type="Pfam" id="PF00053">
    <property type="entry name" value="EGF_laminin"/>
    <property type="match status" value="4"/>
</dbReference>
<dbReference type="SMART" id="SM00281">
    <property type="entry name" value="LamB"/>
    <property type="match status" value="3"/>
</dbReference>
<comment type="caution">
    <text evidence="16">Lacks conserved residue(s) required for the propagation of feature annotation.</text>
</comment>
<dbReference type="InterPro" id="IPR002049">
    <property type="entry name" value="LE_dom"/>
</dbReference>
<dbReference type="CDD" id="cd00055">
    <property type="entry name" value="EGF_Lam"/>
    <property type="match status" value="4"/>
</dbReference>
<dbReference type="GO" id="GO:0042063">
    <property type="term" value="P:gliogenesis"/>
    <property type="evidence" value="ECO:0007669"/>
    <property type="project" value="UniProtKB-ARBA"/>
</dbReference>
<evidence type="ECO:0000256" key="6">
    <source>
        <dbReference type="ARBA" id="ARBA00022729"/>
    </source>
</evidence>
<keyword evidence="3" id="KW-0964">Secreted</keyword>
<feature type="disulfide bond" evidence="16">
    <location>
        <begin position="3495"/>
        <end position="3512"/>
    </location>
</feature>
<evidence type="ECO:0000256" key="3">
    <source>
        <dbReference type="ARBA" id="ARBA00022525"/>
    </source>
</evidence>
<feature type="compositionally biased region" description="Low complexity" evidence="20">
    <location>
        <begin position="550"/>
        <end position="573"/>
    </location>
</feature>
<proteinExistence type="predicted"/>
<keyword evidence="6 22" id="KW-0732">Signal</keyword>
<feature type="domain" description="EGF-like" evidence="24">
    <location>
        <begin position="3488"/>
        <end position="3524"/>
    </location>
</feature>
<keyword evidence="9" id="KW-0130">Cell adhesion</keyword>
<feature type="domain" description="Laminin G" evidence="23">
    <location>
        <begin position="3823"/>
        <end position="4006"/>
    </location>
</feature>
<feature type="region of interest" description="Disordered" evidence="20">
    <location>
        <begin position="4002"/>
        <end position="4057"/>
    </location>
</feature>
<dbReference type="Pfam" id="PF13927">
    <property type="entry name" value="Ig_3"/>
    <property type="match status" value="6"/>
</dbReference>
<feature type="transmembrane region" description="Helical" evidence="21">
    <location>
        <begin position="135"/>
        <end position="154"/>
    </location>
</feature>
<keyword evidence="21" id="KW-1133">Transmembrane helix</keyword>
<feature type="domain" description="Ig-like" evidence="26">
    <location>
        <begin position="941"/>
        <end position="1026"/>
    </location>
</feature>
<dbReference type="Pfam" id="PF00008">
    <property type="entry name" value="EGF"/>
    <property type="match status" value="1"/>
</dbReference>
<dbReference type="SMART" id="SM00192">
    <property type="entry name" value="LDLa"/>
    <property type="match status" value="11"/>
</dbReference>
<dbReference type="CDD" id="cd00096">
    <property type="entry name" value="Ig"/>
    <property type="match status" value="1"/>
</dbReference>
<dbReference type="SMART" id="SM00409">
    <property type="entry name" value="IG"/>
    <property type="match status" value="13"/>
</dbReference>
<dbReference type="InterPro" id="IPR013783">
    <property type="entry name" value="Ig-like_fold"/>
</dbReference>
<feature type="transmembrane region" description="Helical" evidence="21">
    <location>
        <begin position="64"/>
        <end position="84"/>
    </location>
</feature>
<dbReference type="Pfam" id="PF24973">
    <property type="entry name" value="EGF_LMN_ATRN"/>
    <property type="match status" value="1"/>
</dbReference>
<dbReference type="SMART" id="SM00180">
    <property type="entry name" value="EGF_Lam"/>
    <property type="match status" value="5"/>
</dbReference>
<dbReference type="PROSITE" id="PS01248">
    <property type="entry name" value="EGF_LAM_1"/>
    <property type="match status" value="4"/>
</dbReference>
<dbReference type="GO" id="GO:0005911">
    <property type="term" value="C:cell-cell junction"/>
    <property type="evidence" value="ECO:0007669"/>
    <property type="project" value="TreeGrafter"/>
</dbReference>
<dbReference type="Gene3D" id="4.10.400.10">
    <property type="entry name" value="Low-density Lipoprotein Receptor"/>
    <property type="match status" value="11"/>
</dbReference>
<evidence type="ECO:0000313" key="29">
    <source>
        <dbReference type="Proteomes" id="UP000198287"/>
    </source>
</evidence>
<dbReference type="InterPro" id="IPR023415">
    <property type="entry name" value="LDLR_class-A_CS"/>
</dbReference>
<dbReference type="Gene3D" id="2.170.300.10">
    <property type="entry name" value="Tie2 ligand-binding domain superfamily"/>
    <property type="match status" value="2"/>
</dbReference>
<feature type="domain" description="Laminin IV type A" evidence="27">
    <location>
        <begin position="2024"/>
        <end position="2204"/>
    </location>
</feature>
<keyword evidence="7" id="KW-0677">Repeat</keyword>
<dbReference type="OrthoDB" id="10055367at2759"/>
<feature type="disulfide bond" evidence="16">
    <location>
        <begin position="3769"/>
        <end position="3778"/>
    </location>
</feature>
<feature type="disulfide bond" evidence="18">
    <location>
        <begin position="513"/>
        <end position="525"/>
    </location>
</feature>
<dbReference type="PROSITE" id="PS50835">
    <property type="entry name" value="IG_LIKE"/>
    <property type="match status" value="13"/>
</dbReference>
<evidence type="ECO:0000256" key="22">
    <source>
        <dbReference type="SAM" id="SignalP"/>
    </source>
</evidence>
<evidence type="ECO:0000256" key="4">
    <source>
        <dbReference type="ARBA" id="ARBA00022530"/>
    </source>
</evidence>
<feature type="domain" description="Ig-like" evidence="26">
    <location>
        <begin position="3066"/>
        <end position="3127"/>
    </location>
</feature>
<evidence type="ECO:0000256" key="5">
    <source>
        <dbReference type="ARBA" id="ARBA00022536"/>
    </source>
</evidence>
<keyword evidence="15" id="KW-0393">Immunoglobulin domain</keyword>
<feature type="compositionally biased region" description="Basic and acidic residues" evidence="20">
    <location>
        <begin position="4007"/>
        <end position="4017"/>
    </location>
</feature>
<dbReference type="PROSITE" id="PS50027">
    <property type="entry name" value="EGF_LAM_2"/>
    <property type="match status" value="2"/>
</dbReference>
<evidence type="ECO:0000256" key="19">
    <source>
        <dbReference type="PROSITE-ProRule" id="PRU00460"/>
    </source>
</evidence>
<evidence type="ECO:0000256" key="18">
    <source>
        <dbReference type="PROSITE-ProRule" id="PRU00124"/>
    </source>
</evidence>
<dbReference type="CDD" id="cd00185">
    <property type="entry name" value="TNFRSF"/>
    <property type="match status" value="1"/>
</dbReference>
<dbReference type="FunFam" id="2.60.40.10:FF:000032">
    <property type="entry name" value="palladin isoform X1"/>
    <property type="match status" value="1"/>
</dbReference>
<dbReference type="InterPro" id="IPR001881">
    <property type="entry name" value="EGF-like_Ca-bd_dom"/>
</dbReference>
<dbReference type="SUPFAM" id="SSF57196">
    <property type="entry name" value="EGF/Laminin"/>
    <property type="match status" value="2"/>
</dbReference>
<dbReference type="Pfam" id="PF00054">
    <property type="entry name" value="Laminin_G_1"/>
    <property type="match status" value="3"/>
</dbReference>
<dbReference type="Pfam" id="PF00052">
    <property type="entry name" value="Laminin_B"/>
    <property type="match status" value="3"/>
</dbReference>
<evidence type="ECO:0000256" key="12">
    <source>
        <dbReference type="ARBA" id="ARBA00023157"/>
    </source>
</evidence>
<dbReference type="CDD" id="cd00054">
    <property type="entry name" value="EGF_CA"/>
    <property type="match status" value="3"/>
</dbReference>
<evidence type="ECO:0000259" key="27">
    <source>
        <dbReference type="PROSITE" id="PS51115"/>
    </source>
</evidence>
<dbReference type="GO" id="GO:0048666">
    <property type="term" value="P:neuron development"/>
    <property type="evidence" value="ECO:0007669"/>
    <property type="project" value="UniProtKB-ARBA"/>
</dbReference>
<dbReference type="InterPro" id="IPR036055">
    <property type="entry name" value="LDL_receptor-like_sf"/>
</dbReference>
<dbReference type="PROSITE" id="PS00022">
    <property type="entry name" value="EGF_1"/>
    <property type="match status" value="2"/>
</dbReference>
<keyword evidence="8" id="KW-0084">Basement membrane</keyword>
<dbReference type="InterPro" id="IPR056863">
    <property type="entry name" value="LMN_ATRN_NET-like_EGF"/>
</dbReference>
<evidence type="ECO:0000256" key="7">
    <source>
        <dbReference type="ARBA" id="ARBA00022737"/>
    </source>
</evidence>
<dbReference type="PROSITE" id="PS50026">
    <property type="entry name" value="EGF_3"/>
    <property type="match status" value="3"/>
</dbReference>
<dbReference type="SMART" id="SM00282">
    <property type="entry name" value="LamG"/>
    <property type="match status" value="3"/>
</dbReference>
<feature type="domain" description="Ig-like" evidence="26">
    <location>
        <begin position="3134"/>
        <end position="3217"/>
    </location>
</feature>
<dbReference type="PROSITE" id="PS50025">
    <property type="entry name" value="LAM_G_DOMAIN"/>
    <property type="match status" value="3"/>
</dbReference>
<dbReference type="PROSITE" id="PS01209">
    <property type="entry name" value="LDLRA_1"/>
    <property type="match status" value="5"/>
</dbReference>
<dbReference type="PANTHER" id="PTHR11640">
    <property type="entry name" value="NEPHRIN"/>
    <property type="match status" value="1"/>
</dbReference>
<dbReference type="InterPro" id="IPR051275">
    <property type="entry name" value="Cell_adhesion_signaling"/>
</dbReference>
<comment type="subcellular location">
    <subcellularLocation>
        <location evidence="2">Membrane</location>
        <topology evidence="2">Single-pass type I membrane protein</topology>
    </subcellularLocation>
    <subcellularLocation>
        <location evidence="1">Secreted</location>
        <location evidence="1">Extracellular space</location>
        <location evidence="1">Extracellular matrix</location>
        <location evidence="1">Basement membrane</location>
    </subcellularLocation>
</comment>
<name>A0A226EIH8_FOLCA</name>
<feature type="disulfide bond" evidence="18">
    <location>
        <begin position="806"/>
        <end position="821"/>
    </location>
</feature>
<dbReference type="GO" id="GO:0005886">
    <property type="term" value="C:plasma membrane"/>
    <property type="evidence" value="ECO:0007669"/>
    <property type="project" value="UniProtKB-ARBA"/>
</dbReference>
<dbReference type="GO" id="GO:0000902">
    <property type="term" value="P:cell morphogenesis"/>
    <property type="evidence" value="ECO:0007669"/>
    <property type="project" value="UniProtKB-ARBA"/>
</dbReference>
<evidence type="ECO:0000259" key="25">
    <source>
        <dbReference type="PROSITE" id="PS50027"/>
    </source>
</evidence>
<evidence type="ECO:0000259" key="26">
    <source>
        <dbReference type="PROSITE" id="PS50835"/>
    </source>
</evidence>
<feature type="disulfide bond" evidence="18">
    <location>
        <begin position="920"/>
        <end position="935"/>
    </location>
</feature>
<dbReference type="PROSITE" id="PS50068">
    <property type="entry name" value="LDLRA_2"/>
    <property type="match status" value="10"/>
</dbReference>
<evidence type="ECO:0000256" key="15">
    <source>
        <dbReference type="ARBA" id="ARBA00023319"/>
    </source>
</evidence>
<feature type="disulfide bond" evidence="18">
    <location>
        <begin position="1093"/>
        <end position="1111"/>
    </location>
</feature>
<dbReference type="Gene3D" id="2.60.40.10">
    <property type="entry name" value="Immunoglobulins"/>
    <property type="match status" value="13"/>
</dbReference>
<feature type="domain" description="Ig-like" evidence="26">
    <location>
        <begin position="2386"/>
        <end position="2467"/>
    </location>
</feature>
<dbReference type="SMART" id="SM00179">
    <property type="entry name" value="EGF_CA"/>
    <property type="match status" value="4"/>
</dbReference>
<feature type="disulfide bond" evidence="18">
    <location>
        <begin position="794"/>
        <end position="812"/>
    </location>
</feature>
<dbReference type="InterPro" id="IPR000742">
    <property type="entry name" value="EGF"/>
</dbReference>
<feature type="chain" id="PRO_5013393558" evidence="22">
    <location>
        <begin position="30"/>
        <end position="4075"/>
    </location>
</feature>
<evidence type="ECO:0000256" key="14">
    <source>
        <dbReference type="ARBA" id="ARBA00023292"/>
    </source>
</evidence>
<feature type="disulfide bond" evidence="18">
    <location>
        <begin position="1064"/>
        <end position="1079"/>
    </location>
</feature>
<dbReference type="Gene3D" id="2.60.120.200">
    <property type="match status" value="3"/>
</dbReference>
<feature type="region of interest" description="Disordered" evidence="20">
    <location>
        <begin position="237"/>
        <end position="261"/>
    </location>
</feature>
<evidence type="ECO:0000313" key="28">
    <source>
        <dbReference type="EMBL" id="OXA56824.1"/>
    </source>
</evidence>
<keyword evidence="21" id="KW-0812">Transmembrane</keyword>
<keyword evidence="11 21" id="KW-0472">Membrane</keyword>
<dbReference type="Gene3D" id="2.10.25.10">
    <property type="entry name" value="Laminin"/>
    <property type="match status" value="5"/>
</dbReference>
<feature type="domain" description="Ig-like" evidence="26">
    <location>
        <begin position="2664"/>
        <end position="2752"/>
    </location>
</feature>
<dbReference type="PROSITE" id="PS01186">
    <property type="entry name" value="EGF_2"/>
    <property type="match status" value="2"/>
</dbReference>
<dbReference type="STRING" id="158441.A0A226EIH8"/>
<dbReference type="SUPFAM" id="SSF49899">
    <property type="entry name" value="Concanavalin A-like lectins/glucanases"/>
    <property type="match status" value="3"/>
</dbReference>
<dbReference type="InterPro" id="IPR013098">
    <property type="entry name" value="Ig_I-set"/>
</dbReference>
<dbReference type="SUPFAM" id="SSF48726">
    <property type="entry name" value="Immunoglobulin"/>
    <property type="match status" value="13"/>
</dbReference>
<dbReference type="InterPro" id="IPR003599">
    <property type="entry name" value="Ig_sub"/>
</dbReference>
<feature type="disulfide bond" evidence="16">
    <location>
        <begin position="3514"/>
        <end position="3523"/>
    </location>
</feature>
<reference evidence="28 29" key="1">
    <citation type="submission" date="2015-12" db="EMBL/GenBank/DDBJ databases">
        <title>The genome of Folsomia candida.</title>
        <authorList>
            <person name="Faddeeva A."/>
            <person name="Derks M.F."/>
            <person name="Anvar Y."/>
            <person name="Smit S."/>
            <person name="Van Straalen N."/>
            <person name="Roelofs D."/>
        </authorList>
    </citation>
    <scope>NUCLEOTIDE SEQUENCE [LARGE SCALE GENOMIC DNA]</scope>
    <source>
        <strain evidence="28 29">VU population</strain>
        <tissue evidence="28">Whole body</tissue>
    </source>
</reference>
<dbReference type="GO" id="GO:0098609">
    <property type="term" value="P:cell-cell adhesion"/>
    <property type="evidence" value="ECO:0007669"/>
    <property type="project" value="TreeGrafter"/>
</dbReference>
<dbReference type="GO" id="GO:0048513">
    <property type="term" value="P:animal organ development"/>
    <property type="evidence" value="ECO:0007669"/>
    <property type="project" value="UniProtKB-ARBA"/>
</dbReference>
<dbReference type="InterPro" id="IPR002172">
    <property type="entry name" value="LDrepeatLR_classA_rpt"/>
</dbReference>
<dbReference type="GO" id="GO:0050839">
    <property type="term" value="F:cell adhesion molecule binding"/>
    <property type="evidence" value="ECO:0007669"/>
    <property type="project" value="TreeGrafter"/>
</dbReference>
<feature type="disulfide bond" evidence="18">
    <location>
        <begin position="1045"/>
        <end position="1057"/>
    </location>
</feature>
<organism evidence="28 29">
    <name type="scientific">Folsomia candida</name>
    <name type="common">Springtail</name>
    <dbReference type="NCBI Taxonomy" id="158441"/>
    <lineage>
        <taxon>Eukaryota</taxon>
        <taxon>Metazoa</taxon>
        <taxon>Ecdysozoa</taxon>
        <taxon>Arthropoda</taxon>
        <taxon>Hexapoda</taxon>
        <taxon>Collembola</taxon>
        <taxon>Entomobryomorpha</taxon>
        <taxon>Isotomoidea</taxon>
        <taxon>Isotomidae</taxon>
        <taxon>Proisotominae</taxon>
        <taxon>Folsomia</taxon>
    </lineage>
</organism>
<dbReference type="CDD" id="cd00112">
    <property type="entry name" value="LDLa"/>
    <property type="match status" value="8"/>
</dbReference>
<feature type="disulfide bond" evidence="18">
    <location>
        <begin position="1105"/>
        <end position="1120"/>
    </location>
</feature>
<feature type="domain" description="Ig-like" evidence="26">
    <location>
        <begin position="2480"/>
        <end position="2567"/>
    </location>
</feature>
<evidence type="ECO:0000256" key="1">
    <source>
        <dbReference type="ARBA" id="ARBA00004302"/>
    </source>
</evidence>
<feature type="disulfide bond" evidence="18">
    <location>
        <begin position="1052"/>
        <end position="1070"/>
    </location>
</feature>
<feature type="disulfide bond" evidence="17">
    <location>
        <begin position="3979"/>
        <end position="4006"/>
    </location>
</feature>
<dbReference type="OMA" id="ISCFCAG"/>
<keyword evidence="13" id="KW-0325">Glycoprotein</keyword>
<dbReference type="InterPro" id="IPR003598">
    <property type="entry name" value="Ig_sub2"/>
</dbReference>
<feature type="domain" description="Laminin G" evidence="23">
    <location>
        <begin position="3313"/>
        <end position="3490"/>
    </location>
</feature>
<evidence type="ECO:0000256" key="10">
    <source>
        <dbReference type="ARBA" id="ARBA00023054"/>
    </source>
</evidence>
<keyword evidence="4" id="KW-0272">Extracellular matrix</keyword>
<dbReference type="InterPro" id="IPR036179">
    <property type="entry name" value="Ig-like_dom_sf"/>
</dbReference>
<evidence type="ECO:0000256" key="13">
    <source>
        <dbReference type="ARBA" id="ARBA00023180"/>
    </source>
</evidence>
<feature type="domain" description="Ig-like" evidence="26">
    <location>
        <begin position="2575"/>
        <end position="2657"/>
    </location>
</feature>
<keyword evidence="29" id="KW-1185">Reference proteome</keyword>
<dbReference type="CDD" id="cd00110">
    <property type="entry name" value="LamG"/>
    <property type="match status" value="3"/>
</dbReference>
<gene>
    <name evidence="28" type="ORF">Fcan01_07963</name>
</gene>
<feature type="disulfide bond" evidence="19">
    <location>
        <begin position="1949"/>
        <end position="1961"/>
    </location>
</feature>
<feature type="domain" description="Ig-like" evidence="26">
    <location>
        <begin position="2960"/>
        <end position="3043"/>
    </location>
</feature>
<feature type="disulfide bond" evidence="19">
    <location>
        <begin position="1916"/>
        <end position="1925"/>
    </location>
</feature>
<feature type="domain" description="Ig-like" evidence="26">
    <location>
        <begin position="3222"/>
        <end position="3304"/>
    </location>
</feature>
<feature type="domain" description="Ig-like" evidence="26">
    <location>
        <begin position="2281"/>
        <end position="2376"/>
    </location>
</feature>
<dbReference type="GO" id="GO:0005509">
    <property type="term" value="F:calcium ion binding"/>
    <property type="evidence" value="ECO:0007669"/>
    <property type="project" value="InterPro"/>
</dbReference>
<feature type="disulfide bond" evidence="18">
    <location>
        <begin position="787"/>
        <end position="799"/>
    </location>
</feature>
<comment type="caution">
    <text evidence="28">The sequence shown here is derived from an EMBL/GenBank/DDBJ whole genome shotgun (WGS) entry which is preliminary data.</text>
</comment>
<evidence type="ECO:0000259" key="23">
    <source>
        <dbReference type="PROSITE" id="PS50025"/>
    </source>
</evidence>
<dbReference type="PANTHER" id="PTHR11640:SF164">
    <property type="entry name" value="MAM DOMAIN-CONTAINING GLYCOSYLPHOSPHATIDYLINOSITOL ANCHOR PROTEIN 1"/>
    <property type="match status" value="1"/>
</dbReference>
<evidence type="ECO:0000256" key="8">
    <source>
        <dbReference type="ARBA" id="ARBA00022869"/>
    </source>
</evidence>
<dbReference type="Pfam" id="PF00047">
    <property type="entry name" value="ig"/>
    <property type="match status" value="1"/>
</dbReference>
<dbReference type="GO" id="GO:0005604">
    <property type="term" value="C:basement membrane"/>
    <property type="evidence" value="ECO:0007669"/>
    <property type="project" value="UniProtKB-SubCell"/>
</dbReference>
<feature type="disulfide bond" evidence="18">
    <location>
        <begin position="705"/>
        <end position="720"/>
    </location>
</feature>
<feature type="domain" description="Ig-like" evidence="26">
    <location>
        <begin position="2755"/>
        <end position="2844"/>
    </location>
</feature>
<accession>A0A226EIH8</accession>
<evidence type="ECO:0000256" key="17">
    <source>
        <dbReference type="PROSITE-ProRule" id="PRU00122"/>
    </source>
</evidence>
<feature type="disulfide bond" evidence="18">
    <location>
        <begin position="624"/>
        <end position="639"/>
    </location>
</feature>
<feature type="signal peptide" evidence="22">
    <location>
        <begin position="1"/>
        <end position="29"/>
    </location>
</feature>
<dbReference type="Pfam" id="PF07679">
    <property type="entry name" value="I-set"/>
    <property type="match status" value="2"/>
</dbReference>
<dbReference type="EMBL" id="LNIX01000003">
    <property type="protein sequence ID" value="OXA56824.1"/>
    <property type="molecule type" value="Genomic_DNA"/>
</dbReference>
<evidence type="ECO:0000256" key="2">
    <source>
        <dbReference type="ARBA" id="ARBA00004479"/>
    </source>
</evidence>
<feature type="domain" description="Ig-like" evidence="26">
    <location>
        <begin position="1156"/>
        <end position="1238"/>
    </location>
</feature>
<dbReference type="InterPro" id="IPR007110">
    <property type="entry name" value="Ig-like_dom"/>
</dbReference>
<sequence length="4075" mass="446465">MSWTKKNGLKGSTLLSFLCLFVLFTLAHTNPRTKFNGKSASHFGSIVMLRTESVEQRGASRVNLGMQPLCPLILLYMVINSIFIPEKSPFGCWMESSRSTSPGDSEAERGTSQTSVKLVKSNVVMYICPNSQTPTYFVDIFGATLAAIFFIWYLTLRIKGWKWELGSGRRDGYGSNIVRWGRSKHHQTYPKLSDETNNSNAKLFSDWISVKRPISQHLKPENDLVFEENDGSELNLILSDPKKSSRNVGVKPHSSKNAHWKSNFTSKSRFHWVDNNNHNREVQEDLNSFGWSPRHHQLHSPPVHKHHRRPLELNQRKVASVSSTSESSLGRSTHDAESAKRRRTRVSETDDEDLIFSGEDEDGGSGGFPTPGNDIYHYRPKPSATTSRSDSDIPLGSFEKRFYRITLTIGKSWSPALESKTSSIFRIYQQELEGQIQNSMGFDIEGFYVTKFTNIQNPAFVLCEFDLGLVGMTKDQVEEEFFTYLEVGTIGSLSVQSNGFTVRDVGGVPDEACTDGQLQCRNGVCVDISSRCNSINDCGADDNTDEQGCAPSTTPTTTTTTSTTATPRTTTARPTPPPRYPTSENGSSVVHPGPHPSRKDGCRADDQVRCSDGSPVFICSDEQCDGIKHCPNGEDEAQCPENGCASHQFQCDLKCISNSKKCDGKLDCLDRTDEQNCEAVQPIRCSGNQFKCVDGELCVPRSSVCNRKRDCADGSDELNCPGIRPPPPEPESDFSYQNSKKDLTCSSYEFQCKDSSCVDKSLICDGYPDCRDGSDEGPNCKVLPGACSSSEFRCGDSSCISGGLRCNGRSDCSDRSDEENCRQSYVCDKYVDCPDQSDEGNCTVAPPPKPQCTGNQFTCHAGSTYCIDVRARCDNNFDCQDGSDELNCTVATTPRPPKCNPQNEFTCHSRDQCIPRSGVCNGIVECNDFSDEQLCDNLVSPGGINLKTYPAEQTIRQGHEVVFQCRDEGPLRVPVRWMSGNGQALPPGSRDFNGRLEMPNVSVSSTGTYICEAIGYPAATPGSRVSVYLRVDQYQAPPTRPPSACGILQATCNNGECISKQMICDGDLDCSDGSDEQRCHHGKDGCEPNEFQCGNRRCVPKTWACDGDDDCGDNSDEQTCVQKPVGSPCRHNEYRCSSGIQCIPKAFHCDKELVAPVINRPPPPLITVGIGQWFNVSCTAVGQPVPEIVWRLNWGHIPTKCVTYSSDGIGYLSCPDTQIPDQGAYSCEAINVLGSTFAIPDCILVVERPPSVCPTSYFNDLADTTRDCLSCFCFGHTTDCSSTKLYISPMPPPEFNFRLVGVSQDLLGSGQIEIQDHSYVIPTSVLRNVNPRGIQATIPNIRTLAIPEDIIPYFALPPSYNGNLLKGFGGYLRYNLRYRGSGRPLRAPDVIINGNGITLLHVGKQPMYPSRENAVSVRFWAGEWFKRVLGKPGGDEPAAGVEPATREEILMALANVEYFLIRAQYDQTPSLDTTLSDVKLDVATSNNIGLGTAVFVEECRCPIGYVGFSCEDCAPGYQRHQQGSWLGSCMKSSAQVRCPAGTYSDQQQCKPCPCPSEGRRYGTSCYKDTDNQVTCECNEGHVGRNCELCSPGYQQSPTFPYDCRPSGSTCDTDGAVSPYPDLSTGRCVCKEYATGTSCNECKEATFFLSERNQYGCISCFCMGVTSSCQSSSLYRTQETSVFVNSPLGFTLVDESQRNTIRDGFAFDRNTRELGFKEFNRYPADIYYWQLPYNYLGNKVTSYGGYLNYTVRYVPPPGGQNSPNTAADVEINGNDIRLLYFRKIQVPANKQVEISVPFVESNWQRQDGQLANREHLMMALGNLDALLVKATFTTSTREAFISNIKMEYAVQRNTGMERAYGVEQCSCPEGYEGLSCEECAFGFTRSLRGLYLGLCEPCACNGHSDECDPKTGVCRNCRDYTSGDFCELCEDGYSGDPRIGGCRPSGIGRCSCDPKGAVQIDCPDGRNCVCKGNVEGHTCNICRRGTFALQSSNPQGCQECFCGGVTTECSSATLYRSVISWNLLTGPHGVTLTDSTRTLLVDDIETDINNGELSYTYPYGSKSERLFWSLPSKFTGNRLTSYGGKLRATRRYLVRPGTEDAPIEDIDVIIVGNNGVSLFWVYGINAGQEVSLEVSLKETSGWKHLEHASRIATRDDLLTVLADLQVILIRASFTDDMEATYIKDITLDDAQKHYSPNGLVVEVEECKCGTGYSGLSCESCSTGFYRDLNNRSRGPTGACVPCPCDINSSEGCNVESGRVVCVCKAGYTGHNCERAGTSPLIPDREIQVHITESIGQTPIPVGSTASFRCTARSPSPTTQLRITWSREFGDLPYGRSRDDGRGLLVISQARPEDSGSYICSVTDGTVTSIATTAFTVSGGQPSFGTKPTVSISPRYTNVRVNEAVQFQCAAAGVPIPSVTWSTSRGPVPSHIIVIGSSLRIPAARKSDAVEYICTARNNIGTESARSILYVQGEESQAPTLPPVGLVVSISPTSYDARPGEIVRFRCDTSARNAQMQWSKVSGVLPHTATQGPDGSLTLYSVRDVDMGVYVCSAISESGQTTQAQARLSVAFIGSPPSAKITPERQTVAQGNPIEILCTPTGSPPPQIEWSKVGGSLPSSVQRNAELLRIDTAEVNDRGVYVCQVESSSGKSLASAIVEVERRESPMIEMYPSGRQTVVRDGSALFQCRVTAGIPSPIVSWARGDGRVLSRTVEEIEGGVLRFNRVTGEEKGQYICKAENIVGTTTAIATLDIQIPPNITITPDSPHRARSGESVRLECNAQGEPIPTVSWTRLQTGREIEDRERLHGVGTPFRAMYDIARVSKSDEGSYSCMAKSEAGQSEERFQLLVDEFSETDYNVIHPYPPTVRPPREEVYYFPVGSRAELRCIQAFEGDVFDRLYLDWNRSDGGRMPKDYDIRDGILYINDLSHEDAGLYSCFASNRQGERAFTISARLEVVGTSPPRIQLEPARQTVRRGDTVTINCLATGDQPITLNWYKMDRRPFPPSVLVNGQQLVFRGIEVTDTGRYVCQATNTGGTSESIAEVTVNTGSSSAGPGHGARREQKGVVGSTVELRCGIGGNQYDWRKDDEELPRTSIMFGPTLTLLNLQEQDAGRYICTSEQGSDFIDLSVEGVQNVHVRIIPSQELIRIGDNVELNCDVEGDPQPQIRWNKMHNGEFQDNVQILGSRVKIRDVRNENGGVYRCTANTVGGIHEEDYALTIHANPDRIQNSAPIETRSVPYGSTVTMDCKTELAGRIDYSWSKQGGSVNQPLASGQSLTISDATAEDAGTYICMAASSHPHSSVDVTTVLVVTGAVPHFTQNPSSYMSLPTLPESYLKFDIEISFKPDDRNGLILYNGQMKDGSGDFVSFGISHGYPEFRFDVGSGPAVIRGSRVLETGTWHKVRLSRSRANGEMVVNDEDTFTGTIHGSFQGLDLMEPLYVGGHPNFNNVHKLVGHTKGFVGCISELVIGGKRTQLFKDSQISRGVSSCDTCDSNDCTNGGVCQEGLSERGYSCICPPGNSGANCEISGQSCYAGACGEGKCVNIPGGFECYCPFGKVPGPRCERDVVIYEPRFNGHDSYMAYPTPQDLKTLKVNLKIKPDSDEDGLLVYASQTDDGLGDYTSLAIKDRRLEFQYDTGSGPAVIRSKKEIAKGEWISVSIERKEQEGELKINGGDLIRGKSPGVTRGLNLKTPLYIGGHDRHRIQLNSNVGVVKGFSGCVSEMDVHGMELDLITSVQEGANVDNCEGGSQFCTKNPCRNGGTCQENTTCSCQSGFSGRFCETRDMCSLKPCLNGGTCFSMKNSYRCSCPKGFFSKNCETAMGEWSQSVAFRGEGYIEINKSFMYRSGPYVPETVELEISTKASSGGLIFWHGPTPTEIDPDDFFSIAVNREGKVELQWDYGSGVAKAVSNSIVNDGEKHLVVVKRQGRDGTIQVDGEDIPSFAINNEPVETLNPHGNIYVGGAPNCFQMTHGLYHNGFIGCIHSLKIQNGEPINLNENSISAVNTGPCSEEKPTLDLRRPHQHSNHRNNNKHKKPAGQTHNLNGHRNKHSKIKNEVTTDYNDYPEESFIEGRHRLSK</sequence>
<feature type="region of interest" description="Disordered" evidence="20">
    <location>
        <begin position="543"/>
        <end position="601"/>
    </location>
</feature>
<evidence type="ECO:0000256" key="16">
    <source>
        <dbReference type="PROSITE-ProRule" id="PRU00076"/>
    </source>
</evidence>
<feature type="disulfide bond" evidence="18">
    <location>
        <begin position="745"/>
        <end position="757"/>
    </location>
</feature>
<feature type="domain" description="Laminin EGF-like" evidence="25">
    <location>
        <begin position="1949"/>
        <end position="1998"/>
    </location>
</feature>
<feature type="domain" description="Laminin EGF-like" evidence="25">
    <location>
        <begin position="1897"/>
        <end position="1943"/>
    </location>
</feature>
<evidence type="ECO:0000256" key="20">
    <source>
        <dbReference type="SAM" id="MobiDB-lite"/>
    </source>
</evidence>
<feature type="disulfide bond" evidence="18">
    <location>
        <begin position="873"/>
        <end position="888"/>
    </location>
</feature>
<feature type="domain" description="Ig-like" evidence="26">
    <location>
        <begin position="2863"/>
        <end position="2953"/>
    </location>
</feature>
<evidence type="ECO:0000256" key="21">
    <source>
        <dbReference type="SAM" id="Phobius"/>
    </source>
</evidence>
<keyword evidence="12 16" id="KW-1015">Disulfide bond</keyword>
<keyword evidence="10" id="KW-0175">Coiled coil</keyword>
<feature type="disulfide bond" evidence="16">
    <location>
        <begin position="3806"/>
        <end position="3815"/>
    </location>
</feature>
<dbReference type="InterPro" id="IPR001791">
    <property type="entry name" value="Laminin_G"/>
</dbReference>
<feature type="domain" description="Laminin G" evidence="23">
    <location>
        <begin position="3568"/>
        <end position="3750"/>
    </location>
</feature>
<feature type="disulfide bond" evidence="18">
    <location>
        <begin position="1086"/>
        <end position="1098"/>
    </location>
</feature>
<feature type="region of interest" description="Disordered" evidence="20">
    <location>
        <begin position="315"/>
        <end position="374"/>
    </location>
</feature>
<feature type="domain" description="Laminin IV type A" evidence="27">
    <location>
        <begin position="1684"/>
        <end position="1863"/>
    </location>
</feature>
<dbReference type="FunFam" id="2.10.25.10:FF:000065">
    <property type="entry name" value="Laminin subunit beta 1"/>
    <property type="match status" value="1"/>
</dbReference>
<evidence type="ECO:0000256" key="9">
    <source>
        <dbReference type="ARBA" id="ARBA00022889"/>
    </source>
</evidence>
<dbReference type="PROSITE" id="PS51115">
    <property type="entry name" value="LAMININ_IVA"/>
    <property type="match status" value="3"/>
</dbReference>
<protein>
    <submittedName>
        <fullName evidence="28">Basement membrane-specific heparan sulfate proteoglycan core protein</fullName>
    </submittedName>
</protein>